<dbReference type="InterPro" id="IPR012677">
    <property type="entry name" value="Nucleotide-bd_a/b_plait_sf"/>
</dbReference>
<dbReference type="SMART" id="SM00360">
    <property type="entry name" value="RRM"/>
    <property type="match status" value="2"/>
</dbReference>
<dbReference type="Gene3D" id="3.30.70.330">
    <property type="match status" value="2"/>
</dbReference>
<name>A0AAQ3SVB8_PASNO</name>
<feature type="domain" description="RRM" evidence="5">
    <location>
        <begin position="111"/>
        <end position="188"/>
    </location>
</feature>
<proteinExistence type="predicted"/>
<reference evidence="6 7" key="1">
    <citation type="submission" date="2024-02" db="EMBL/GenBank/DDBJ databases">
        <title>High-quality chromosome-scale genome assembly of Pensacola bahiagrass (Paspalum notatum Flugge var. saurae).</title>
        <authorList>
            <person name="Vega J.M."/>
            <person name="Podio M."/>
            <person name="Orjuela J."/>
            <person name="Siena L.A."/>
            <person name="Pessino S.C."/>
            <person name="Combes M.C."/>
            <person name="Mariac C."/>
            <person name="Albertini E."/>
            <person name="Pupilli F."/>
            <person name="Ortiz J.P.A."/>
            <person name="Leblanc O."/>
        </authorList>
    </citation>
    <scope>NUCLEOTIDE SEQUENCE [LARGE SCALE GENOMIC DNA]</scope>
    <source>
        <strain evidence="6">R1</strain>
        <tissue evidence="6">Leaf</tissue>
    </source>
</reference>
<evidence type="ECO:0000313" key="7">
    <source>
        <dbReference type="Proteomes" id="UP001341281"/>
    </source>
</evidence>
<dbReference type="PANTHER" id="PTHR48032">
    <property type="entry name" value="RNA-BINDING PROTEIN MUSASHI HOMOLOG RBP6"/>
    <property type="match status" value="1"/>
</dbReference>
<gene>
    <name evidence="6" type="ORF">U9M48_010679</name>
</gene>
<feature type="region of interest" description="Disordered" evidence="4">
    <location>
        <begin position="267"/>
        <end position="329"/>
    </location>
</feature>
<dbReference type="GO" id="GO:0003729">
    <property type="term" value="F:mRNA binding"/>
    <property type="evidence" value="ECO:0007669"/>
    <property type="project" value="TreeGrafter"/>
</dbReference>
<evidence type="ECO:0000259" key="5">
    <source>
        <dbReference type="PROSITE" id="PS50102"/>
    </source>
</evidence>
<evidence type="ECO:0000256" key="4">
    <source>
        <dbReference type="SAM" id="MobiDB-lite"/>
    </source>
</evidence>
<evidence type="ECO:0000256" key="2">
    <source>
        <dbReference type="ARBA" id="ARBA00022884"/>
    </source>
</evidence>
<keyword evidence="7" id="KW-1185">Reference proteome</keyword>
<dbReference type="AlphaFoldDB" id="A0AAQ3SVB8"/>
<dbReference type="EMBL" id="CP144746">
    <property type="protein sequence ID" value="WVZ60692.1"/>
    <property type="molecule type" value="Genomic_DNA"/>
</dbReference>
<dbReference type="InterPro" id="IPR000504">
    <property type="entry name" value="RRM_dom"/>
</dbReference>
<evidence type="ECO:0000313" key="6">
    <source>
        <dbReference type="EMBL" id="WVZ60692.1"/>
    </source>
</evidence>
<dbReference type="CDD" id="cd00590">
    <property type="entry name" value="RRM_SF"/>
    <property type="match status" value="1"/>
</dbReference>
<protein>
    <recommendedName>
        <fullName evidence="5">RRM domain-containing protein</fullName>
    </recommendedName>
</protein>
<dbReference type="Pfam" id="PF00076">
    <property type="entry name" value="RRM_1"/>
    <property type="match status" value="2"/>
</dbReference>
<feature type="region of interest" description="Disordered" evidence="4">
    <location>
        <begin position="363"/>
        <end position="390"/>
    </location>
</feature>
<dbReference type="PANTHER" id="PTHR48032:SF12">
    <property type="entry name" value="RRM DOMAIN-CONTAINING PROTEIN"/>
    <property type="match status" value="1"/>
</dbReference>
<dbReference type="PROSITE" id="PS50102">
    <property type="entry name" value="RRM"/>
    <property type="match status" value="2"/>
</dbReference>
<sequence length="390" mass="43664">MDRKEHEPRKLFVGGLPRWGLTHAHLRAHFARYGHVVEALVMAFPDGMGRGFGFVEFQDEAAVLRALDSAERDRHNDFFGRKVEVKRAEKKTESRSAQTQGTMCNKNAELKKIFVGGLRDHITKEDLVDYFKKFGEITDVIVMADKVTRKPRGFGFVTFDCEDATDKALNQRFHYLNGTKVEIKNAEPRGCKSNPANSYDGLYSPNNIPYLLPYPYFYPYPYIPYPIPHGIHPMNQMGTSDDVIYGSDSKLGRIKGNQQRVVIPSSNGLKSDHLKTDSNTHLMNQKGTSDDVIHESDNKLGTSDTHLMNQKGTSDDVIHESDNKLGTSDTHLMNQKGTSDDVIHENDNKLGCIKGNQQRVVIPSSNGLKSDPVKTDSNNLLVSTPLSPAD</sequence>
<feature type="compositionally biased region" description="Basic and acidic residues" evidence="4">
    <location>
        <begin position="313"/>
        <end position="323"/>
    </location>
</feature>
<evidence type="ECO:0000256" key="3">
    <source>
        <dbReference type="PROSITE-ProRule" id="PRU00176"/>
    </source>
</evidence>
<feature type="compositionally biased region" description="Polar residues" evidence="4">
    <location>
        <begin position="299"/>
        <end position="312"/>
    </location>
</feature>
<feature type="domain" description="RRM" evidence="5">
    <location>
        <begin position="9"/>
        <end position="90"/>
    </location>
</feature>
<organism evidence="6 7">
    <name type="scientific">Paspalum notatum var. saurae</name>
    <dbReference type="NCBI Taxonomy" id="547442"/>
    <lineage>
        <taxon>Eukaryota</taxon>
        <taxon>Viridiplantae</taxon>
        <taxon>Streptophyta</taxon>
        <taxon>Embryophyta</taxon>
        <taxon>Tracheophyta</taxon>
        <taxon>Spermatophyta</taxon>
        <taxon>Magnoliopsida</taxon>
        <taxon>Liliopsida</taxon>
        <taxon>Poales</taxon>
        <taxon>Poaceae</taxon>
        <taxon>PACMAD clade</taxon>
        <taxon>Panicoideae</taxon>
        <taxon>Andropogonodae</taxon>
        <taxon>Paspaleae</taxon>
        <taxon>Paspalinae</taxon>
        <taxon>Paspalum</taxon>
    </lineage>
</organism>
<evidence type="ECO:0000256" key="1">
    <source>
        <dbReference type="ARBA" id="ARBA00022737"/>
    </source>
</evidence>
<feature type="compositionally biased region" description="Basic and acidic residues" evidence="4">
    <location>
        <begin position="288"/>
        <end position="298"/>
    </location>
</feature>
<dbReference type="GO" id="GO:0006417">
    <property type="term" value="P:regulation of translation"/>
    <property type="evidence" value="ECO:0007669"/>
    <property type="project" value="TreeGrafter"/>
</dbReference>
<feature type="compositionally biased region" description="Polar residues" evidence="4">
    <location>
        <begin position="375"/>
        <end position="390"/>
    </location>
</feature>
<dbReference type="Proteomes" id="UP001341281">
    <property type="component" value="Chromosome 02"/>
</dbReference>
<dbReference type="InterPro" id="IPR035979">
    <property type="entry name" value="RBD_domain_sf"/>
</dbReference>
<accession>A0AAQ3SVB8</accession>
<keyword evidence="2 3" id="KW-0694">RNA-binding</keyword>
<dbReference type="SUPFAM" id="SSF54928">
    <property type="entry name" value="RNA-binding domain, RBD"/>
    <property type="match status" value="2"/>
</dbReference>
<keyword evidence="1" id="KW-0677">Repeat</keyword>